<dbReference type="InterPro" id="IPR035979">
    <property type="entry name" value="RBD_domain_sf"/>
</dbReference>
<feature type="domain" description="PUM-HD" evidence="6">
    <location>
        <begin position="506"/>
        <end position="867"/>
    </location>
</feature>
<feature type="compositionally biased region" description="Low complexity" evidence="4">
    <location>
        <begin position="434"/>
        <end position="445"/>
    </location>
</feature>
<keyword evidence="1" id="KW-0677">Repeat</keyword>
<gene>
    <name evidence="7" type="primary">SUVZ16G3210</name>
    <name evidence="7" type="ORF">SUVZ_16G3210</name>
</gene>
<dbReference type="SUPFAM" id="SSF48371">
    <property type="entry name" value="ARM repeat"/>
    <property type="match status" value="1"/>
</dbReference>
<evidence type="ECO:0000313" key="8">
    <source>
        <dbReference type="Proteomes" id="UP001162085"/>
    </source>
</evidence>
<evidence type="ECO:0000259" key="5">
    <source>
        <dbReference type="PROSITE" id="PS50102"/>
    </source>
</evidence>
<keyword evidence="2" id="KW-0694">RNA-binding</keyword>
<dbReference type="SMART" id="SM00025">
    <property type="entry name" value="Pumilio"/>
    <property type="match status" value="6"/>
</dbReference>
<feature type="repeat" description="Pumilio" evidence="3">
    <location>
        <begin position="755"/>
        <end position="795"/>
    </location>
</feature>
<dbReference type="PROSITE" id="PS50303">
    <property type="entry name" value="PUM_HD"/>
    <property type="match status" value="1"/>
</dbReference>
<feature type="compositionally biased region" description="Polar residues" evidence="4">
    <location>
        <begin position="102"/>
        <end position="132"/>
    </location>
</feature>
<dbReference type="InterPro" id="IPR000504">
    <property type="entry name" value="RRM_dom"/>
</dbReference>
<evidence type="ECO:0008006" key="9">
    <source>
        <dbReference type="Google" id="ProtNLM"/>
    </source>
</evidence>
<accession>A0ABN8WTC3</accession>
<dbReference type="PANTHER" id="PTHR47093">
    <property type="entry name" value="PROTEIN JSN1-RELATED"/>
    <property type="match status" value="1"/>
</dbReference>
<evidence type="ECO:0000256" key="4">
    <source>
        <dbReference type="SAM" id="MobiDB-lite"/>
    </source>
</evidence>
<evidence type="ECO:0000256" key="3">
    <source>
        <dbReference type="PROSITE-ProRule" id="PRU00317"/>
    </source>
</evidence>
<protein>
    <recommendedName>
        <fullName evidence="9">Puf2p</fullName>
    </recommendedName>
</protein>
<dbReference type="Gene3D" id="1.25.10.10">
    <property type="entry name" value="Leucine-rich Repeat Variant"/>
    <property type="match status" value="1"/>
</dbReference>
<dbReference type="PROSITE" id="PS50302">
    <property type="entry name" value="PUM"/>
    <property type="match status" value="3"/>
</dbReference>
<dbReference type="PROSITE" id="PS50102">
    <property type="entry name" value="RRM"/>
    <property type="match status" value="1"/>
</dbReference>
<evidence type="ECO:0000313" key="7">
    <source>
        <dbReference type="EMBL" id="CAI4054842.1"/>
    </source>
</evidence>
<dbReference type="Pfam" id="PF00076">
    <property type="entry name" value="RRM_1"/>
    <property type="match status" value="1"/>
</dbReference>
<feature type="region of interest" description="Disordered" evidence="4">
    <location>
        <begin position="434"/>
        <end position="485"/>
    </location>
</feature>
<feature type="compositionally biased region" description="Polar residues" evidence="4">
    <location>
        <begin position="446"/>
        <end position="472"/>
    </location>
</feature>
<feature type="region of interest" description="Disordered" evidence="4">
    <location>
        <begin position="988"/>
        <end position="1059"/>
    </location>
</feature>
<dbReference type="Gene3D" id="3.30.70.330">
    <property type="match status" value="1"/>
</dbReference>
<dbReference type="InterPro" id="IPR011989">
    <property type="entry name" value="ARM-like"/>
</dbReference>
<feature type="region of interest" description="Disordered" evidence="4">
    <location>
        <begin position="869"/>
        <end position="904"/>
    </location>
</feature>
<dbReference type="InterPro" id="IPR033133">
    <property type="entry name" value="PUM-HD"/>
</dbReference>
<dbReference type="InterPro" id="IPR052645">
    <property type="entry name" value="Pumilio_domain_protein"/>
</dbReference>
<evidence type="ECO:0000256" key="1">
    <source>
        <dbReference type="ARBA" id="ARBA00022737"/>
    </source>
</evidence>
<reference evidence="7" key="1">
    <citation type="submission" date="2022-10" db="EMBL/GenBank/DDBJ databases">
        <authorList>
            <person name="Byrne P K."/>
        </authorList>
    </citation>
    <scope>NUCLEOTIDE SEQUENCE</scope>
    <source>
        <strain evidence="7">ZP964</strain>
    </source>
</reference>
<organism evidence="7 8">
    <name type="scientific">Saccharomyces uvarum</name>
    <name type="common">Yeast</name>
    <name type="synonym">Saccharomyces bayanus var. uvarum</name>
    <dbReference type="NCBI Taxonomy" id="230603"/>
    <lineage>
        <taxon>Eukaryota</taxon>
        <taxon>Fungi</taxon>
        <taxon>Dikarya</taxon>
        <taxon>Ascomycota</taxon>
        <taxon>Saccharomycotina</taxon>
        <taxon>Saccharomycetes</taxon>
        <taxon>Saccharomycetales</taxon>
        <taxon>Saccharomycetaceae</taxon>
        <taxon>Saccharomyces</taxon>
    </lineage>
</organism>
<dbReference type="InterPro" id="IPR001313">
    <property type="entry name" value="Pumilio_RNA-bd_rpt"/>
</dbReference>
<feature type="compositionally biased region" description="Low complexity" evidence="4">
    <location>
        <begin position="894"/>
        <end position="904"/>
    </location>
</feature>
<sequence>MDNKRLYNGNLSNIPEVIDPGITIPIYEEDIGRDVLLNVSPRSAGVPDKRGRSNCASPQKIGSYRTRAGRFSDTITNLLPSISAKLHHSKKAATTVIVPPVSSTPESLNTTTYAPRLSNDSFTRATPLSLQSTTTRTRTRNNTGSSQMTANSSSTSGAANPTNTNIWSTNTETNTSSSPLFDYPHATSYFEPLTRFKSTENYALPQTAQLNSFLEKNGNSNIWSNTGNNTDHLNTPIVNRQRSQSQSTINRVYTDAPYYQQPAQTYQVQVPAMIKTSTPQSLVILDGVDPASINWITTNQNVPLINQISTLLPTNTISISNVYPLQPTQQQQNTVNLTSTSLATLCSQYGKVLSARTLRGLNMALVEFSTIESAICALEALQGKELSKVGASSTVSFARVLPMYEQPPNANAYNSKPKQPLLQEQLNNGVLNYQQQQSEQQQQQSTSFNQPNLSYSNPTQNLSHLQLSSNESEPYPFPLPPPSLADNEDNLLNTIKSFPLGYDQLELNHLLQNALKNKGVSNTNDFGPLPEHNSKLSKKKSFFDPPKLRELRKQFDSNSLSNIEIEQLAIVILDQLPELSSDYLGNTVVQKLFENSSDIIRDIMLRKCNKYLTSMGVHKNGTWVCQKIIKMAKTPRQINLVTLGVKDYCISLFNDQFGNYVIQGILKFGFPWNSFIFENVLSHFWTIVQNRYGSRAVRACLEADSTITQSQLLTISSLIIVLSPYLATDNNGTLLITWLLDTCTLPNKNIILCDELVKNNLVKLCCHKLGSLTILKILNLRGGEEELLSKNKIIRAIFDGPLSNDSILFQILDEGNYGPTFIYKVLTSRILDNNVRDEVMTKIRQLILNSTINLQSRQLLEEIGLSSSGISPKQSSKSHRKQHSQGFHSPGRARGVSVSSVRSSNSRQNSIIQINGANPAPILNFNPVPMSEINSYFNNQQVMYPGNANSNANTISNGYEELTSHFDSLTIANGTNLSLPIINLPNGAQQPNMNNNNNSNNNNNNNNNNTCYSMNMNPLSRSVSHNNNNNNNNNDNNNANGSVNNNNDTNLSRYRSYGY</sequence>
<evidence type="ECO:0000256" key="2">
    <source>
        <dbReference type="PROSITE-ProRule" id="PRU00176"/>
    </source>
</evidence>
<proteinExistence type="predicted"/>
<keyword evidence="8" id="KW-1185">Reference proteome</keyword>
<feature type="repeat" description="Pumilio" evidence="3">
    <location>
        <begin position="679"/>
        <end position="714"/>
    </location>
</feature>
<dbReference type="SUPFAM" id="SSF54928">
    <property type="entry name" value="RNA-binding domain, RBD"/>
    <property type="match status" value="1"/>
</dbReference>
<feature type="domain" description="RRM" evidence="5">
    <location>
        <begin position="315"/>
        <end position="400"/>
    </location>
</feature>
<evidence type="ECO:0000259" key="6">
    <source>
        <dbReference type="PROSITE" id="PS50303"/>
    </source>
</evidence>
<feature type="compositionally biased region" description="Low complexity" evidence="4">
    <location>
        <begin position="992"/>
        <end position="1017"/>
    </location>
</feature>
<dbReference type="InterPro" id="IPR016024">
    <property type="entry name" value="ARM-type_fold"/>
</dbReference>
<feature type="repeat" description="Pumilio" evidence="3">
    <location>
        <begin position="571"/>
        <end position="606"/>
    </location>
</feature>
<dbReference type="Proteomes" id="UP001162085">
    <property type="component" value="Chromosome 16"/>
</dbReference>
<dbReference type="InterPro" id="IPR012677">
    <property type="entry name" value="Nucleotide-bd_a/b_plait_sf"/>
</dbReference>
<dbReference type="PANTHER" id="PTHR47093:SF1">
    <property type="entry name" value="PROTEIN JSN1-RELATED"/>
    <property type="match status" value="1"/>
</dbReference>
<dbReference type="Pfam" id="PF00806">
    <property type="entry name" value="PUF"/>
    <property type="match status" value="3"/>
</dbReference>
<feature type="region of interest" description="Disordered" evidence="4">
    <location>
        <begin position="102"/>
        <end position="180"/>
    </location>
</feature>
<feature type="compositionally biased region" description="Low complexity" evidence="4">
    <location>
        <begin position="1026"/>
        <end position="1050"/>
    </location>
</feature>
<name>A0ABN8WTC3_SACUV</name>
<dbReference type="EMBL" id="OX365943">
    <property type="protein sequence ID" value="CAI4054842.1"/>
    <property type="molecule type" value="Genomic_DNA"/>
</dbReference>
<feature type="compositionally biased region" description="Low complexity" evidence="4">
    <location>
        <begin position="133"/>
        <end position="178"/>
    </location>
</feature>